<dbReference type="SUPFAM" id="SSF53383">
    <property type="entry name" value="PLP-dependent transferases"/>
    <property type="match status" value="1"/>
</dbReference>
<dbReference type="PANTHER" id="PTHR30244:SF34">
    <property type="entry name" value="DTDP-4-AMINO-4,6-DIDEOXYGALACTOSE TRANSAMINASE"/>
    <property type="match status" value="1"/>
</dbReference>
<proteinExistence type="inferred from homology"/>
<dbReference type="CDD" id="cd00616">
    <property type="entry name" value="AHBA_syn"/>
    <property type="match status" value="1"/>
</dbReference>
<evidence type="ECO:0000256" key="4">
    <source>
        <dbReference type="RuleBase" id="RU004508"/>
    </source>
</evidence>
<gene>
    <name evidence="5" type="ORF">SAMN05421720_102333</name>
</gene>
<accession>A0A1G6ZCQ1</accession>
<sequence>MSGQTSGASVLAIQGGRPVRAEPFPSRNTIDDEEKRAVARVLDSGVLSRFLGTWHSDFRGGDEVRALEEEWAARFGARHAVAVNSNTSGLYCAMGAIGIEPGDEVIVTPYSMSASAVAPLIYGGVPVFADVEPEFFCLDPASVESRIGPRTKAILVVDLFGQPYDAEAINALARRHGLTVVEDAAQAPGATLNGVPAGRLGDLGIYSLNYHKHIHCGEGGVVVTDDDDLADRVRLIRNHAESVVEGMGHRNLTNMVGFNFRMTEMEAAVARCQLRKLDGLLERRLENVAILEESLRDYPPLRPAGQRPGARHVYYAHGLLFDPAVAGVSRDRFIAAVRAELPVFAGRETEGVTLGCGYVRPLYLLPLFQDRVAIGGRGDPFPGDRRYDRGLCPTCEHLHETALVLHEFMIPSMTRADLADVVSAFEKVWEHRHLLREH</sequence>
<keyword evidence="3 4" id="KW-0663">Pyridoxal phosphate</keyword>
<dbReference type="STRING" id="69960.SAMN05421720_102333"/>
<evidence type="ECO:0000313" key="6">
    <source>
        <dbReference type="Proteomes" id="UP000199412"/>
    </source>
</evidence>
<protein>
    <submittedName>
        <fullName evidence="5">dTDP-4-amino-4,6-dideoxygalactose transaminase</fullName>
    </submittedName>
</protein>
<feature type="modified residue" description="N6-(pyridoxal phosphate)lysine" evidence="3">
    <location>
        <position position="212"/>
    </location>
</feature>
<dbReference type="InterPro" id="IPR015424">
    <property type="entry name" value="PyrdxlP-dep_Trfase"/>
</dbReference>
<dbReference type="GO" id="GO:0030170">
    <property type="term" value="F:pyridoxal phosphate binding"/>
    <property type="evidence" value="ECO:0007669"/>
    <property type="project" value="TreeGrafter"/>
</dbReference>
<feature type="active site" description="Proton acceptor" evidence="2">
    <location>
        <position position="212"/>
    </location>
</feature>
<dbReference type="Proteomes" id="UP000199412">
    <property type="component" value="Unassembled WGS sequence"/>
</dbReference>
<dbReference type="PANTHER" id="PTHR30244">
    <property type="entry name" value="TRANSAMINASE"/>
    <property type="match status" value="1"/>
</dbReference>
<dbReference type="InterPro" id="IPR000653">
    <property type="entry name" value="DegT/StrS_aminotransferase"/>
</dbReference>
<dbReference type="PIRSF" id="PIRSF000390">
    <property type="entry name" value="PLP_StrS"/>
    <property type="match status" value="1"/>
</dbReference>
<dbReference type="EMBL" id="FNAP01000002">
    <property type="protein sequence ID" value="SDE00360.1"/>
    <property type="molecule type" value="Genomic_DNA"/>
</dbReference>
<dbReference type="RefSeq" id="WP_245699084.1">
    <property type="nucleotide sequence ID" value="NZ_FNAP01000002.1"/>
</dbReference>
<evidence type="ECO:0000256" key="1">
    <source>
        <dbReference type="ARBA" id="ARBA00037999"/>
    </source>
</evidence>
<dbReference type="Pfam" id="PF01041">
    <property type="entry name" value="DegT_DnrJ_EryC1"/>
    <property type="match status" value="1"/>
</dbReference>
<name>A0A1G6ZCQ1_9PROT</name>
<reference evidence="5 6" key="1">
    <citation type="submission" date="2016-10" db="EMBL/GenBank/DDBJ databases">
        <authorList>
            <person name="de Groot N.N."/>
        </authorList>
    </citation>
    <scope>NUCLEOTIDE SEQUENCE [LARGE SCALE GENOMIC DNA]</scope>
    <source>
        <strain evidence="5 6">ATCC 700224</strain>
    </source>
</reference>
<evidence type="ECO:0000256" key="3">
    <source>
        <dbReference type="PIRSR" id="PIRSR000390-2"/>
    </source>
</evidence>
<dbReference type="InterPro" id="IPR015421">
    <property type="entry name" value="PyrdxlP-dep_Trfase_major"/>
</dbReference>
<keyword evidence="6" id="KW-1185">Reference proteome</keyword>
<comment type="similarity">
    <text evidence="1 4">Belongs to the DegT/DnrJ/EryC1 family.</text>
</comment>
<dbReference type="Gene3D" id="3.90.1150.10">
    <property type="entry name" value="Aspartate Aminotransferase, domain 1"/>
    <property type="match status" value="1"/>
</dbReference>
<organism evidence="5 6">
    <name type="scientific">Rhodospira trueperi</name>
    <dbReference type="NCBI Taxonomy" id="69960"/>
    <lineage>
        <taxon>Bacteria</taxon>
        <taxon>Pseudomonadati</taxon>
        <taxon>Pseudomonadota</taxon>
        <taxon>Alphaproteobacteria</taxon>
        <taxon>Rhodospirillales</taxon>
        <taxon>Rhodospirillaceae</taxon>
        <taxon>Rhodospira</taxon>
    </lineage>
</organism>
<dbReference type="InterPro" id="IPR015422">
    <property type="entry name" value="PyrdxlP-dep_Trfase_small"/>
</dbReference>
<dbReference type="GO" id="GO:0008483">
    <property type="term" value="F:transaminase activity"/>
    <property type="evidence" value="ECO:0007669"/>
    <property type="project" value="TreeGrafter"/>
</dbReference>
<evidence type="ECO:0000313" key="5">
    <source>
        <dbReference type="EMBL" id="SDE00360.1"/>
    </source>
</evidence>
<dbReference type="Gene3D" id="3.40.640.10">
    <property type="entry name" value="Type I PLP-dependent aspartate aminotransferase-like (Major domain)"/>
    <property type="match status" value="1"/>
</dbReference>
<dbReference type="GO" id="GO:0000271">
    <property type="term" value="P:polysaccharide biosynthetic process"/>
    <property type="evidence" value="ECO:0007669"/>
    <property type="project" value="TreeGrafter"/>
</dbReference>
<evidence type="ECO:0000256" key="2">
    <source>
        <dbReference type="PIRSR" id="PIRSR000390-1"/>
    </source>
</evidence>
<dbReference type="AlphaFoldDB" id="A0A1G6ZCQ1"/>